<dbReference type="InterPro" id="IPR008969">
    <property type="entry name" value="CarboxyPept-like_regulatory"/>
</dbReference>
<dbReference type="EMBL" id="LCIB01000012">
    <property type="protein sequence ID" value="KKT47211.1"/>
    <property type="molecule type" value="Genomic_DNA"/>
</dbReference>
<comment type="caution">
    <text evidence="1">The sequence shown here is derived from an EMBL/GenBank/DDBJ whole genome shotgun (WGS) entry which is preliminary data.</text>
</comment>
<organism evidence="1 2">
    <name type="scientific">Candidatus Gottesmanbacteria bacterium GW2011_GWA2_44_17</name>
    <dbReference type="NCBI Taxonomy" id="1618444"/>
    <lineage>
        <taxon>Bacteria</taxon>
        <taxon>Candidatus Gottesmaniibacteriota</taxon>
    </lineage>
</organism>
<feature type="non-terminal residue" evidence="1">
    <location>
        <position position="1"/>
    </location>
</feature>
<dbReference type="SUPFAM" id="SSF49464">
    <property type="entry name" value="Carboxypeptidase regulatory domain-like"/>
    <property type="match status" value="1"/>
</dbReference>
<proteinExistence type="predicted"/>
<protein>
    <recommendedName>
        <fullName evidence="3">Carboxypeptidase regulatory-like domain-containing protein</fullName>
    </recommendedName>
</protein>
<dbReference type="Proteomes" id="UP000034063">
    <property type="component" value="Unassembled WGS sequence"/>
</dbReference>
<accession>A0A0G1HJ04</accession>
<evidence type="ECO:0000313" key="2">
    <source>
        <dbReference type="Proteomes" id="UP000034063"/>
    </source>
</evidence>
<sequence length="111" mass="12175">TTFPNVVTGIIKDYDNNLLPGVLVTVKDKDGVPLRALKTNKLGQFAASTQLSNGTYVVEVEDPRERFVFDRVQITVNGTIMPALQIIAKSKRALDREKLAKEIFGSPNAST</sequence>
<evidence type="ECO:0008006" key="3">
    <source>
        <dbReference type="Google" id="ProtNLM"/>
    </source>
</evidence>
<reference evidence="1 2" key="1">
    <citation type="journal article" date="2015" name="Nature">
        <title>rRNA introns, odd ribosomes, and small enigmatic genomes across a large radiation of phyla.</title>
        <authorList>
            <person name="Brown C.T."/>
            <person name="Hug L.A."/>
            <person name="Thomas B.C."/>
            <person name="Sharon I."/>
            <person name="Castelle C.J."/>
            <person name="Singh A."/>
            <person name="Wilkins M.J."/>
            <person name="Williams K.H."/>
            <person name="Banfield J.F."/>
        </authorList>
    </citation>
    <scope>NUCLEOTIDE SEQUENCE [LARGE SCALE GENOMIC DNA]</scope>
</reference>
<dbReference type="AlphaFoldDB" id="A0A0G1HJ04"/>
<dbReference type="InterPro" id="IPR013783">
    <property type="entry name" value="Ig-like_fold"/>
</dbReference>
<dbReference type="Gene3D" id="2.60.40.10">
    <property type="entry name" value="Immunoglobulins"/>
    <property type="match status" value="1"/>
</dbReference>
<name>A0A0G1HJ04_9BACT</name>
<evidence type="ECO:0000313" key="1">
    <source>
        <dbReference type="EMBL" id="KKT47211.1"/>
    </source>
</evidence>
<gene>
    <name evidence="1" type="ORF">UW37_C0012G0009</name>
</gene>